<comment type="similarity">
    <text evidence="2">Belongs to the SusD family.</text>
</comment>
<dbReference type="Proteomes" id="UP000290848">
    <property type="component" value="Unassembled WGS sequence"/>
</dbReference>
<evidence type="ECO:0000259" key="6">
    <source>
        <dbReference type="Pfam" id="PF07980"/>
    </source>
</evidence>
<dbReference type="RefSeq" id="WP_128767698.1">
    <property type="nucleotide sequence ID" value="NZ_RXOC01000001.1"/>
</dbReference>
<proteinExistence type="inferred from homology"/>
<dbReference type="InterPro" id="IPR033985">
    <property type="entry name" value="SusD-like_N"/>
</dbReference>
<evidence type="ECO:0000256" key="4">
    <source>
        <dbReference type="ARBA" id="ARBA00023136"/>
    </source>
</evidence>
<feature type="domain" description="RagB/SusD" evidence="6">
    <location>
        <begin position="297"/>
        <end position="548"/>
    </location>
</feature>
<evidence type="ECO:0000256" key="1">
    <source>
        <dbReference type="ARBA" id="ARBA00004442"/>
    </source>
</evidence>
<dbReference type="Pfam" id="PF14322">
    <property type="entry name" value="SusD-like_3"/>
    <property type="match status" value="1"/>
</dbReference>
<sequence length="548" mass="60054">MKKNIIYITIVSLTLIFSGCNDFLTPDPTDKYSESVAFASEANAKLYVNSFYPILNRYGLFGTSYLTGNMYTDGLTEIMKTAGSTIGTNGAIANLYATNPALITPDQNSLDIWTNAYYYIRLINEFLTGLNSSSLNDGVKKSLEAEARFFRGYLYFMLMRNHGSVVILTELTTESSHPRSDANACWDVVESDFDYAAENLPQSWTAVDAGRVTKGASYAMKSRAMLYAERWQSAYDAAAKVLGMVQNGTYALNSSYTGAFGSYSGGNKEAILEFKYSYPQLTHNFDAIASPGGDDNLFEFGGDVQPTQELVEMYERAGGGAVNWAAWHANGVTTTPPWATLEPRFQATVLYNGASWKGRTIETNVGGADGWISYPPAGGSNRGASVTGYYLRKYLDESHTDLVNIRSSQTMVEIRLAEVYLNSSEAAYHLNNNSAANEGINAVRGRVGLPALNLSGAALLAQIKKERTIELAGEGQHYWDLRRWKDAASTLTGKYVHGIKITGTGSSASYDYIVCDDAPRQFPSKLYAFPILSSELINNPAITQIQGW</sequence>
<comment type="caution">
    <text evidence="8">The sequence shown here is derived from an EMBL/GenBank/DDBJ whole genome shotgun (WGS) entry which is preliminary data.</text>
</comment>
<name>A0A4Q0MGK1_9SPHI</name>
<dbReference type="AlphaFoldDB" id="A0A4Q0MGK1"/>
<feature type="domain" description="SusD-like N-terminal" evidence="7">
    <location>
        <begin position="101"/>
        <end position="226"/>
    </location>
</feature>
<evidence type="ECO:0000313" key="9">
    <source>
        <dbReference type="Proteomes" id="UP000290848"/>
    </source>
</evidence>
<dbReference type="Pfam" id="PF07980">
    <property type="entry name" value="SusD_RagB"/>
    <property type="match status" value="1"/>
</dbReference>
<dbReference type="SUPFAM" id="SSF48452">
    <property type="entry name" value="TPR-like"/>
    <property type="match status" value="1"/>
</dbReference>
<evidence type="ECO:0000259" key="7">
    <source>
        <dbReference type="Pfam" id="PF14322"/>
    </source>
</evidence>
<reference evidence="8 9" key="1">
    <citation type="submission" date="2018-12" db="EMBL/GenBank/DDBJ databases">
        <title>The Draft Genome Sequence of the Soil Bacterium Pedobacter tournemirensis R1.</title>
        <authorList>
            <person name="He J."/>
        </authorList>
    </citation>
    <scope>NUCLEOTIDE SEQUENCE [LARGE SCALE GENOMIC DNA]</scope>
    <source>
        <strain evidence="8 9">R1</strain>
    </source>
</reference>
<evidence type="ECO:0000256" key="3">
    <source>
        <dbReference type="ARBA" id="ARBA00022729"/>
    </source>
</evidence>
<organism evidence="8 9">
    <name type="scientific">Arcticibacter tournemirensis</name>
    <dbReference type="NCBI Taxonomy" id="699437"/>
    <lineage>
        <taxon>Bacteria</taxon>
        <taxon>Pseudomonadati</taxon>
        <taxon>Bacteroidota</taxon>
        <taxon>Sphingobacteriia</taxon>
        <taxon>Sphingobacteriales</taxon>
        <taxon>Sphingobacteriaceae</taxon>
        <taxon>Arcticibacter</taxon>
    </lineage>
</organism>
<keyword evidence="3" id="KW-0732">Signal</keyword>
<evidence type="ECO:0000256" key="5">
    <source>
        <dbReference type="ARBA" id="ARBA00023237"/>
    </source>
</evidence>
<protein>
    <submittedName>
        <fullName evidence="8">RagB/SusD family nutrient uptake outer membrane protein</fullName>
    </submittedName>
</protein>
<gene>
    <name evidence="8" type="ORF">EKH83_01985</name>
</gene>
<dbReference type="Gene3D" id="1.25.40.390">
    <property type="match status" value="1"/>
</dbReference>
<dbReference type="PROSITE" id="PS51257">
    <property type="entry name" value="PROKAR_LIPOPROTEIN"/>
    <property type="match status" value="1"/>
</dbReference>
<dbReference type="EMBL" id="RXOC01000001">
    <property type="protein sequence ID" value="RXF72514.1"/>
    <property type="molecule type" value="Genomic_DNA"/>
</dbReference>
<keyword evidence="4" id="KW-0472">Membrane</keyword>
<accession>A0A4Q0MGK1</accession>
<dbReference type="InterPro" id="IPR011990">
    <property type="entry name" value="TPR-like_helical_dom_sf"/>
</dbReference>
<evidence type="ECO:0000313" key="8">
    <source>
        <dbReference type="EMBL" id="RXF72514.1"/>
    </source>
</evidence>
<comment type="subcellular location">
    <subcellularLocation>
        <location evidence="1">Cell outer membrane</location>
    </subcellularLocation>
</comment>
<dbReference type="InterPro" id="IPR012944">
    <property type="entry name" value="SusD_RagB_dom"/>
</dbReference>
<evidence type="ECO:0000256" key="2">
    <source>
        <dbReference type="ARBA" id="ARBA00006275"/>
    </source>
</evidence>
<keyword evidence="5" id="KW-0998">Cell outer membrane</keyword>
<dbReference type="GO" id="GO:0009279">
    <property type="term" value="C:cell outer membrane"/>
    <property type="evidence" value="ECO:0007669"/>
    <property type="project" value="UniProtKB-SubCell"/>
</dbReference>